<dbReference type="SUPFAM" id="SSF53098">
    <property type="entry name" value="Ribonuclease H-like"/>
    <property type="match status" value="1"/>
</dbReference>
<dbReference type="Gene3D" id="3.30.420.10">
    <property type="entry name" value="Ribonuclease H-like superfamily/Ribonuclease H"/>
    <property type="match status" value="1"/>
</dbReference>
<dbReference type="InterPro" id="IPR036397">
    <property type="entry name" value="RNaseH_sf"/>
</dbReference>
<protein>
    <recommendedName>
        <fullName evidence="3">RNase H type-1 domain-containing protein</fullName>
    </recommendedName>
</protein>
<dbReference type="GO" id="GO:0003676">
    <property type="term" value="F:nucleic acid binding"/>
    <property type="evidence" value="ECO:0007669"/>
    <property type="project" value="InterPro"/>
</dbReference>
<organism evidence="1 2">
    <name type="scientific">Austropuccinia psidii MF-1</name>
    <dbReference type="NCBI Taxonomy" id="1389203"/>
    <lineage>
        <taxon>Eukaryota</taxon>
        <taxon>Fungi</taxon>
        <taxon>Dikarya</taxon>
        <taxon>Basidiomycota</taxon>
        <taxon>Pucciniomycotina</taxon>
        <taxon>Pucciniomycetes</taxon>
        <taxon>Pucciniales</taxon>
        <taxon>Sphaerophragmiaceae</taxon>
        <taxon>Austropuccinia</taxon>
    </lineage>
</organism>
<evidence type="ECO:0008006" key="3">
    <source>
        <dbReference type="Google" id="ProtNLM"/>
    </source>
</evidence>
<gene>
    <name evidence="1" type="ORF">O181_078057</name>
</gene>
<evidence type="ECO:0000313" key="2">
    <source>
        <dbReference type="Proteomes" id="UP000765509"/>
    </source>
</evidence>
<reference evidence="1" key="1">
    <citation type="submission" date="2021-03" db="EMBL/GenBank/DDBJ databases">
        <title>Draft genome sequence of rust myrtle Austropuccinia psidii MF-1, a brazilian biotype.</title>
        <authorList>
            <person name="Quecine M.C."/>
            <person name="Pachon D.M.R."/>
            <person name="Bonatelli M.L."/>
            <person name="Correr F.H."/>
            <person name="Franceschini L.M."/>
            <person name="Leite T.F."/>
            <person name="Margarido G.R.A."/>
            <person name="Almeida C.A."/>
            <person name="Ferrarezi J.A."/>
            <person name="Labate C.A."/>
        </authorList>
    </citation>
    <scope>NUCLEOTIDE SEQUENCE</scope>
    <source>
        <strain evidence="1">MF-1</strain>
    </source>
</reference>
<proteinExistence type="predicted"/>
<dbReference type="AlphaFoldDB" id="A0A9Q3FH44"/>
<keyword evidence="2" id="KW-1185">Reference proteome</keyword>
<sequence length="127" mass="14672">MIRLTNFEAELYGILLAMELADYEVKKMQQNHSNIRPIIIMSDNQGALIKCKNPYYASSGQHIYVNLFNKLQKLSANTAVQSYWCPGNEEIEINCKADELAKKSSYEQHRHSIQLFSRKPIKTPTTY</sequence>
<dbReference type="Proteomes" id="UP000765509">
    <property type="component" value="Unassembled WGS sequence"/>
</dbReference>
<dbReference type="InterPro" id="IPR012337">
    <property type="entry name" value="RNaseH-like_sf"/>
</dbReference>
<accession>A0A9Q3FH44</accession>
<dbReference type="OrthoDB" id="7554985at2759"/>
<dbReference type="EMBL" id="AVOT02042910">
    <property type="protein sequence ID" value="MBW0538342.1"/>
    <property type="molecule type" value="Genomic_DNA"/>
</dbReference>
<evidence type="ECO:0000313" key="1">
    <source>
        <dbReference type="EMBL" id="MBW0538342.1"/>
    </source>
</evidence>
<name>A0A9Q3FH44_9BASI</name>
<comment type="caution">
    <text evidence="1">The sequence shown here is derived from an EMBL/GenBank/DDBJ whole genome shotgun (WGS) entry which is preliminary data.</text>
</comment>